<feature type="domain" description="N-acetyltransferase" evidence="3">
    <location>
        <begin position="1"/>
        <end position="148"/>
    </location>
</feature>
<reference evidence="4" key="2">
    <citation type="submission" date="2021-09" db="EMBL/GenBank/DDBJ databases">
        <authorList>
            <person name="Gilroy R."/>
        </authorList>
    </citation>
    <scope>NUCLEOTIDE SEQUENCE</scope>
    <source>
        <strain evidence="4">USAMLcec4-12693</strain>
    </source>
</reference>
<dbReference type="InterPro" id="IPR050832">
    <property type="entry name" value="Bact_Acetyltransf"/>
</dbReference>
<dbReference type="RefSeq" id="WP_270644210.1">
    <property type="nucleotide sequence ID" value="NZ_DYXE01000041.1"/>
</dbReference>
<dbReference type="PROSITE" id="PS51186">
    <property type="entry name" value="GNAT"/>
    <property type="match status" value="1"/>
</dbReference>
<keyword evidence="2" id="KW-0012">Acyltransferase</keyword>
<gene>
    <name evidence="4" type="ORF">K8V39_04095</name>
</gene>
<dbReference type="PANTHER" id="PTHR43877">
    <property type="entry name" value="AMINOALKYLPHOSPHONATE N-ACETYLTRANSFERASE-RELATED-RELATED"/>
    <property type="match status" value="1"/>
</dbReference>
<evidence type="ECO:0000313" key="5">
    <source>
        <dbReference type="Proteomes" id="UP000813420"/>
    </source>
</evidence>
<dbReference type="AlphaFoldDB" id="A0A9D3AIP8"/>
<keyword evidence="1" id="KW-0808">Transferase</keyword>
<dbReference type="CDD" id="cd04301">
    <property type="entry name" value="NAT_SF"/>
    <property type="match status" value="1"/>
</dbReference>
<dbReference type="InterPro" id="IPR016181">
    <property type="entry name" value="Acyl_CoA_acyltransferase"/>
</dbReference>
<reference evidence="4" key="1">
    <citation type="journal article" date="2021" name="PeerJ">
        <title>Extensive microbial diversity within the chicken gut microbiome revealed by metagenomics and culture.</title>
        <authorList>
            <person name="Gilroy R."/>
            <person name="Ravi A."/>
            <person name="Getino M."/>
            <person name="Pursley I."/>
            <person name="Horton D.L."/>
            <person name="Alikhan N.F."/>
            <person name="Baker D."/>
            <person name="Gharbi K."/>
            <person name="Hall N."/>
            <person name="Watson M."/>
            <person name="Adriaenssens E.M."/>
            <person name="Foster-Nyarko E."/>
            <person name="Jarju S."/>
            <person name="Secka A."/>
            <person name="Antonio M."/>
            <person name="Oren A."/>
            <person name="Chaudhuri R.R."/>
            <person name="La Ragione R."/>
            <person name="Hildebrand F."/>
            <person name="Pallen M.J."/>
        </authorList>
    </citation>
    <scope>NUCLEOTIDE SEQUENCE</scope>
    <source>
        <strain evidence="4">USAMLcec4-12693</strain>
    </source>
</reference>
<name>A0A9D3AIP8_9FIRM</name>
<evidence type="ECO:0000259" key="3">
    <source>
        <dbReference type="PROSITE" id="PS51186"/>
    </source>
</evidence>
<dbReference type="InterPro" id="IPR000182">
    <property type="entry name" value="GNAT_dom"/>
</dbReference>
<comment type="caution">
    <text evidence="4">The sequence shown here is derived from an EMBL/GenBank/DDBJ whole genome shotgun (WGS) entry which is preliminary data.</text>
</comment>
<accession>A0A9D3AIP8</accession>
<organism evidence="4 5">
    <name type="scientific">Merdimonas faecis</name>
    <dbReference type="NCBI Taxonomy" id="1653435"/>
    <lineage>
        <taxon>Bacteria</taxon>
        <taxon>Bacillati</taxon>
        <taxon>Bacillota</taxon>
        <taxon>Clostridia</taxon>
        <taxon>Lachnospirales</taxon>
        <taxon>Lachnospiraceae</taxon>
        <taxon>Merdimonas</taxon>
    </lineage>
</organism>
<evidence type="ECO:0000313" key="4">
    <source>
        <dbReference type="EMBL" id="HJH49425.1"/>
    </source>
</evidence>
<evidence type="ECO:0000256" key="1">
    <source>
        <dbReference type="ARBA" id="ARBA00022679"/>
    </source>
</evidence>
<protein>
    <submittedName>
        <fullName evidence="4">GNAT family N-acetyltransferase</fullName>
    </submittedName>
</protein>
<dbReference type="GO" id="GO:0016747">
    <property type="term" value="F:acyltransferase activity, transferring groups other than amino-acyl groups"/>
    <property type="evidence" value="ECO:0007669"/>
    <property type="project" value="InterPro"/>
</dbReference>
<evidence type="ECO:0000256" key="2">
    <source>
        <dbReference type="ARBA" id="ARBA00023315"/>
    </source>
</evidence>
<dbReference type="Proteomes" id="UP000813420">
    <property type="component" value="Unassembled WGS sequence"/>
</dbReference>
<dbReference type="Pfam" id="PF00583">
    <property type="entry name" value="Acetyltransf_1"/>
    <property type="match status" value="1"/>
</dbReference>
<proteinExistence type="predicted"/>
<dbReference type="PANTHER" id="PTHR43877:SF2">
    <property type="entry name" value="AMINOALKYLPHOSPHONATE N-ACETYLTRANSFERASE-RELATED"/>
    <property type="match status" value="1"/>
</dbReference>
<sequence>MNYRRAEVRDIPVLADLRKKQLIDEGQKPDLDMDYELTDYFEKKMSDGSLVEWVAEEDERIIATGAIIFMDFPPSFTNKTGKQGYIANMYTDPDFRGRGIASEILERLAKEARERHIHKLILYASKWGRPVYQKYGFRDAGAWMELKL</sequence>
<dbReference type="Gene3D" id="3.40.630.30">
    <property type="match status" value="1"/>
</dbReference>
<dbReference type="SUPFAM" id="SSF55729">
    <property type="entry name" value="Acyl-CoA N-acyltransferases (Nat)"/>
    <property type="match status" value="1"/>
</dbReference>
<dbReference type="EMBL" id="DYXE01000041">
    <property type="protein sequence ID" value="HJH49425.1"/>
    <property type="molecule type" value="Genomic_DNA"/>
</dbReference>